<accession>A0ABT9QMW2</accession>
<protein>
    <submittedName>
        <fullName evidence="1">Uncharacterized protein</fullName>
    </submittedName>
</protein>
<name>A0ABT9QMW2_9ACTN</name>
<dbReference type="EMBL" id="JAUSQU010000001">
    <property type="protein sequence ID" value="MDP9848100.1"/>
    <property type="molecule type" value="Genomic_DNA"/>
</dbReference>
<reference evidence="1 2" key="1">
    <citation type="submission" date="2023-07" db="EMBL/GenBank/DDBJ databases">
        <title>Sequencing the genomes of 1000 actinobacteria strains.</title>
        <authorList>
            <person name="Klenk H.-P."/>
        </authorList>
    </citation>
    <scope>NUCLEOTIDE SEQUENCE [LARGE SCALE GENOMIC DNA]</scope>
    <source>
        <strain evidence="1 2">DSM 46740</strain>
    </source>
</reference>
<evidence type="ECO:0000313" key="2">
    <source>
        <dbReference type="Proteomes" id="UP001225356"/>
    </source>
</evidence>
<dbReference type="RefSeq" id="WP_307565167.1">
    <property type="nucleotide sequence ID" value="NZ_JAUSQU010000001.1"/>
</dbReference>
<evidence type="ECO:0000313" key="1">
    <source>
        <dbReference type="EMBL" id="MDP9848100.1"/>
    </source>
</evidence>
<organism evidence="1 2">
    <name type="scientific">Streptosporangium lutulentum</name>
    <dbReference type="NCBI Taxonomy" id="1461250"/>
    <lineage>
        <taxon>Bacteria</taxon>
        <taxon>Bacillati</taxon>
        <taxon>Actinomycetota</taxon>
        <taxon>Actinomycetes</taxon>
        <taxon>Streptosporangiales</taxon>
        <taxon>Streptosporangiaceae</taxon>
        <taxon>Streptosporangium</taxon>
    </lineage>
</organism>
<comment type="caution">
    <text evidence="1">The sequence shown here is derived from an EMBL/GenBank/DDBJ whole genome shotgun (WGS) entry which is preliminary data.</text>
</comment>
<gene>
    <name evidence="1" type="ORF">J2853_007311</name>
</gene>
<proteinExistence type="predicted"/>
<sequence>MPGYPMNTPEELTGERLYIVRDRSADRWAKIANVYLIASEYLKPAEEVRGRTYNGTEWLNAILALYPVEDFLCALAGLNHAVSNASREPGLVQRYKQIFLAALPDDIAHSVVNALADIPGRPRRRLISRQAILRAIHTVLCAKPESHEGAVADAVAGIDLYVAAIILVHLVAENLGNEKRAEGEPRLGGLSQSLAMEMISNQLFNEIPEAGSLLGRSRMLWTRYEVQAAARRPPLEMIQEALGVEFDDILALAFAYYSKIISHEPGGSVGIHAFEGIPVDRAIINVFLSRFAVSPEQLAEQLGNASGAWQMMPVQDRPLLLLGENVVVLDETFLLERVTEGLYWLVHDYEKHNHGEKARLKWTQAYSRMIECHVEGELRVVAPPLLGGEASTFFTEEDLQRAFPGKACDVGVDFGSSCLLVEIVSATMTVATREHGDVEAFKKDAEKIVVKKARQLSITADNLLCAQQPEKSPLLVGAHKIYPVIVRGGHFPFSPITRDYLFEVLVQENLLTQAGVRPLSLLSLEELEAAVSLYSNRGISLPDLLDSWHTSEYRHTNFMFFLASKFGGENIGREESLENSVAEFKSMILNRLGAGE</sequence>
<dbReference type="Proteomes" id="UP001225356">
    <property type="component" value="Unassembled WGS sequence"/>
</dbReference>
<keyword evidence="2" id="KW-1185">Reference proteome</keyword>